<keyword evidence="1" id="KW-0479">Metal-binding</keyword>
<dbReference type="EMBL" id="BMDP01000002">
    <property type="protein sequence ID" value="GGI54433.1"/>
    <property type="molecule type" value="Genomic_DNA"/>
</dbReference>
<dbReference type="SUPFAM" id="SSF56784">
    <property type="entry name" value="HAD-like"/>
    <property type="match status" value="1"/>
</dbReference>
<dbReference type="Gene3D" id="3.40.50.1000">
    <property type="entry name" value="HAD superfamily/HAD-like"/>
    <property type="match status" value="1"/>
</dbReference>
<organism evidence="4 5">
    <name type="scientific">Oxalicibacterium solurbis</name>
    <dbReference type="NCBI Taxonomy" id="69280"/>
    <lineage>
        <taxon>Bacteria</taxon>
        <taxon>Pseudomonadati</taxon>
        <taxon>Pseudomonadota</taxon>
        <taxon>Betaproteobacteria</taxon>
        <taxon>Burkholderiales</taxon>
        <taxon>Oxalobacteraceae</taxon>
        <taxon>Oxalicibacterium</taxon>
    </lineage>
</organism>
<protein>
    <submittedName>
        <fullName evidence="4">HAD superfamily hydrolase</fullName>
    </submittedName>
</protein>
<dbReference type="SFLD" id="SFLDS00003">
    <property type="entry name" value="Haloacid_Dehalogenase"/>
    <property type="match status" value="1"/>
</dbReference>
<dbReference type="GO" id="GO:0016791">
    <property type="term" value="F:phosphatase activity"/>
    <property type="evidence" value="ECO:0007669"/>
    <property type="project" value="TreeGrafter"/>
</dbReference>
<keyword evidence="5" id="KW-1185">Reference proteome</keyword>
<name>A0A8J3F656_9BURK</name>
<accession>A0A8J3F656</accession>
<evidence type="ECO:0000256" key="3">
    <source>
        <dbReference type="ARBA" id="ARBA00022842"/>
    </source>
</evidence>
<evidence type="ECO:0000256" key="2">
    <source>
        <dbReference type="ARBA" id="ARBA00022801"/>
    </source>
</evidence>
<comment type="caution">
    <text evidence="4">The sequence shown here is derived from an EMBL/GenBank/DDBJ whole genome shotgun (WGS) entry which is preliminary data.</text>
</comment>
<evidence type="ECO:0000313" key="5">
    <source>
        <dbReference type="Proteomes" id="UP000627205"/>
    </source>
</evidence>
<dbReference type="PANTHER" id="PTHR46470:SF2">
    <property type="entry name" value="GLYCERALDEHYDE 3-PHOSPHATE PHOSPHATASE"/>
    <property type="match status" value="1"/>
</dbReference>
<dbReference type="Proteomes" id="UP000627205">
    <property type="component" value="Unassembled WGS sequence"/>
</dbReference>
<dbReference type="SFLD" id="SFLDG01129">
    <property type="entry name" value="C1.5:_HAD__Beta-PGM__Phosphata"/>
    <property type="match status" value="1"/>
</dbReference>
<reference evidence="4" key="1">
    <citation type="journal article" date="2014" name="Int. J. Syst. Evol. Microbiol.">
        <title>Complete genome sequence of Corynebacterium casei LMG S-19264T (=DSM 44701T), isolated from a smear-ripened cheese.</title>
        <authorList>
            <consortium name="US DOE Joint Genome Institute (JGI-PGF)"/>
            <person name="Walter F."/>
            <person name="Albersmeier A."/>
            <person name="Kalinowski J."/>
            <person name="Ruckert C."/>
        </authorList>
    </citation>
    <scope>NUCLEOTIDE SEQUENCE</scope>
    <source>
        <strain evidence="4">CCM 7664</strain>
    </source>
</reference>
<keyword evidence="2 4" id="KW-0378">Hydrolase</keyword>
<sequence>MVIIFDLDDTLYNERTYVEGGIRAVATFGEEKFGWNGETSFRFMMDELDARGRGAIFNQWLWSHDKFSKALVERCVQVYRQHIPILEPDEEALKLLSAISKYPKYIVTDGHKIVQRNKIMALDLNHFFRKIFITHRYGLQHAKPSIYCFEKIKKMEACNWHDMFYVGDNPSKDFVNLNPLGVRTVRVLTGVHRDVNAKPGYDALHTIESLKLFPKLLEHKS</sequence>
<dbReference type="Gene3D" id="1.10.150.520">
    <property type="match status" value="1"/>
</dbReference>
<keyword evidence="3" id="KW-0460">Magnesium</keyword>
<dbReference type="InterPro" id="IPR023214">
    <property type="entry name" value="HAD_sf"/>
</dbReference>
<dbReference type="InterPro" id="IPR041492">
    <property type="entry name" value="HAD_2"/>
</dbReference>
<dbReference type="Pfam" id="PF13419">
    <property type="entry name" value="HAD_2"/>
    <property type="match status" value="1"/>
</dbReference>
<dbReference type="PANTHER" id="PTHR46470">
    <property type="entry name" value="N-ACYLNEURAMINATE-9-PHOSPHATASE"/>
    <property type="match status" value="1"/>
</dbReference>
<reference evidence="4" key="2">
    <citation type="submission" date="2020-09" db="EMBL/GenBank/DDBJ databases">
        <authorList>
            <person name="Sun Q."/>
            <person name="Sedlacek I."/>
        </authorList>
    </citation>
    <scope>NUCLEOTIDE SEQUENCE</scope>
    <source>
        <strain evidence="4">CCM 7664</strain>
    </source>
</reference>
<evidence type="ECO:0000313" key="4">
    <source>
        <dbReference type="EMBL" id="GGI54433.1"/>
    </source>
</evidence>
<proteinExistence type="predicted"/>
<gene>
    <name evidence="4" type="ORF">GCM10011430_16070</name>
</gene>
<dbReference type="InterPro" id="IPR051400">
    <property type="entry name" value="HAD-like_hydrolase"/>
</dbReference>
<evidence type="ECO:0000256" key="1">
    <source>
        <dbReference type="ARBA" id="ARBA00022723"/>
    </source>
</evidence>
<dbReference type="AlphaFoldDB" id="A0A8J3F656"/>
<dbReference type="GO" id="GO:0046872">
    <property type="term" value="F:metal ion binding"/>
    <property type="evidence" value="ECO:0007669"/>
    <property type="project" value="UniProtKB-KW"/>
</dbReference>
<dbReference type="InterPro" id="IPR036412">
    <property type="entry name" value="HAD-like_sf"/>
</dbReference>